<organism evidence="2 3">
    <name type="scientific">Bradyrhizobium stylosanthis</name>
    <dbReference type="NCBI Taxonomy" id="1803665"/>
    <lineage>
        <taxon>Bacteria</taxon>
        <taxon>Pseudomonadati</taxon>
        <taxon>Pseudomonadota</taxon>
        <taxon>Alphaproteobacteria</taxon>
        <taxon>Hyphomicrobiales</taxon>
        <taxon>Nitrobacteraceae</taxon>
        <taxon>Bradyrhizobium</taxon>
    </lineage>
</organism>
<evidence type="ECO:0000259" key="1">
    <source>
        <dbReference type="Pfam" id="PF12770"/>
    </source>
</evidence>
<accession>A0A560DWL1</accession>
<reference evidence="2 3" key="1">
    <citation type="submission" date="2019-06" db="EMBL/GenBank/DDBJ databases">
        <title>Genomic Encyclopedia of Type Strains, Phase IV (KMG-V): Genome sequencing to study the core and pangenomes of soil and plant-associated prokaryotes.</title>
        <authorList>
            <person name="Whitman W."/>
        </authorList>
    </citation>
    <scope>NUCLEOTIDE SEQUENCE [LARGE SCALE GENOMIC DNA]</scope>
    <source>
        <strain evidence="2 3">BR 510</strain>
    </source>
</reference>
<gene>
    <name evidence="2" type="ORF">FBZ96_103261</name>
</gene>
<evidence type="ECO:0000313" key="3">
    <source>
        <dbReference type="Proteomes" id="UP000319949"/>
    </source>
</evidence>
<proteinExistence type="predicted"/>
<sequence length="359" mass="39083">MALDAARINLFLLPEKQGGALPVAADDYSLAYGPDIVDQVLKGLIDTRDRLEKSLTDDDDRPTLAQLKDFGLELSRTLFSGSVNDLYYAASQRNIQITLCTSDNRLKRVPWEFIVWPDVNEGPHAKRTFARSVPVANGAERKPKPIGNSQIAVLVIGADVLGRERIPWTETKENLERIIGERIQGPGAARITMNLVEGATRKMVRDALEERPYDIVHFIGHGRPDGILLRGAGQQGGIVLGTEPFSKMIADAEPALVILSACDTALIEDVQPLGTIAENLVRSGVPAVVANQLPISVSSIADFTGALYRSLLTDGNIDVAVNKGRIALVKEMEALKFAAIEWGIPVLYRRPGCSQLFTP</sequence>
<dbReference type="Pfam" id="PF12770">
    <property type="entry name" value="CHAT"/>
    <property type="match status" value="1"/>
</dbReference>
<keyword evidence="3" id="KW-1185">Reference proteome</keyword>
<dbReference type="Proteomes" id="UP000319949">
    <property type="component" value="Unassembled WGS sequence"/>
</dbReference>
<dbReference type="Gene3D" id="3.40.50.1460">
    <property type="match status" value="1"/>
</dbReference>
<feature type="domain" description="CHAT" evidence="1">
    <location>
        <begin position="74"/>
        <end position="334"/>
    </location>
</feature>
<dbReference type="AlphaFoldDB" id="A0A560DWL1"/>
<dbReference type="STRING" id="1803665.GCA_001641335_00373"/>
<evidence type="ECO:0000313" key="2">
    <source>
        <dbReference type="EMBL" id="TWB01487.1"/>
    </source>
</evidence>
<comment type="caution">
    <text evidence="2">The sequence shown here is derived from an EMBL/GenBank/DDBJ whole genome shotgun (WGS) entry which is preliminary data.</text>
</comment>
<dbReference type="EMBL" id="VITK01000003">
    <property type="protein sequence ID" value="TWB01487.1"/>
    <property type="molecule type" value="Genomic_DNA"/>
</dbReference>
<protein>
    <submittedName>
        <fullName evidence="2">CHAT domain-containing protein</fullName>
    </submittedName>
</protein>
<dbReference type="InterPro" id="IPR024983">
    <property type="entry name" value="CHAT_dom"/>
</dbReference>
<name>A0A560DWL1_9BRAD</name>